<comment type="caution">
    <text evidence="2">The sequence shown here is derived from an EMBL/GenBank/DDBJ whole genome shotgun (WGS) entry which is preliminary data.</text>
</comment>
<organism evidence="2 3">
    <name type="scientific">Streptomyces paradoxus</name>
    <dbReference type="NCBI Taxonomy" id="66375"/>
    <lineage>
        <taxon>Bacteria</taxon>
        <taxon>Bacillati</taxon>
        <taxon>Actinomycetota</taxon>
        <taxon>Actinomycetes</taxon>
        <taxon>Kitasatosporales</taxon>
        <taxon>Streptomycetaceae</taxon>
        <taxon>Streptomyces</taxon>
    </lineage>
</organism>
<dbReference type="Proteomes" id="UP000591537">
    <property type="component" value="Unassembled WGS sequence"/>
</dbReference>
<dbReference type="AlphaFoldDB" id="A0A7W9T516"/>
<keyword evidence="3" id="KW-1185">Reference proteome</keyword>
<sequence length="74" mass="8235">MPLAAPEPRWTARLWGVLAVLCLVPFLDGLDVSVVGNLSMIALMGSYTSFQFTMTLLLLNLVPLLRLQHRPAER</sequence>
<dbReference type="EMBL" id="JACHGV010000001">
    <property type="protein sequence ID" value="MBB6074124.1"/>
    <property type="molecule type" value="Genomic_DNA"/>
</dbReference>
<keyword evidence="1" id="KW-0472">Membrane</keyword>
<evidence type="ECO:0000256" key="1">
    <source>
        <dbReference type="SAM" id="Phobius"/>
    </source>
</evidence>
<accession>A0A7W9T516</accession>
<dbReference type="RefSeq" id="WP_184556652.1">
    <property type="nucleotide sequence ID" value="NZ_BAAARS010000001.1"/>
</dbReference>
<keyword evidence="1" id="KW-1133">Transmembrane helix</keyword>
<proteinExistence type="predicted"/>
<evidence type="ECO:0000313" key="3">
    <source>
        <dbReference type="Proteomes" id="UP000591537"/>
    </source>
</evidence>
<evidence type="ECO:0000313" key="2">
    <source>
        <dbReference type="EMBL" id="MBB6074124.1"/>
    </source>
</evidence>
<reference evidence="2 3" key="1">
    <citation type="submission" date="2020-08" db="EMBL/GenBank/DDBJ databases">
        <title>Genomic Encyclopedia of Type Strains, Phase IV (KMG-IV): sequencing the most valuable type-strain genomes for metagenomic binning, comparative biology and taxonomic classification.</title>
        <authorList>
            <person name="Goeker M."/>
        </authorList>
    </citation>
    <scope>NUCLEOTIDE SEQUENCE [LARGE SCALE GENOMIC DNA]</scope>
    <source>
        <strain evidence="2 3">DSM 43350</strain>
    </source>
</reference>
<gene>
    <name evidence="2" type="ORF">HNR57_000008</name>
</gene>
<name>A0A7W9T516_9ACTN</name>
<feature type="transmembrane region" description="Helical" evidence="1">
    <location>
        <begin position="39"/>
        <end position="65"/>
    </location>
</feature>
<keyword evidence="1" id="KW-0812">Transmembrane</keyword>
<protein>
    <submittedName>
        <fullName evidence="2">Uncharacterized protein</fullName>
    </submittedName>
</protein>